<keyword evidence="1" id="KW-1133">Transmembrane helix</keyword>
<keyword evidence="1" id="KW-0812">Transmembrane</keyword>
<dbReference type="AlphaFoldDB" id="A0A1D2M2Y1"/>
<keyword evidence="3" id="KW-1185">Reference proteome</keyword>
<name>A0A1D2M2Y1_ORCCI</name>
<evidence type="ECO:0000313" key="3">
    <source>
        <dbReference type="Proteomes" id="UP000094527"/>
    </source>
</evidence>
<reference evidence="2 3" key="1">
    <citation type="journal article" date="2016" name="Genome Biol. Evol.">
        <title>Gene Family Evolution Reflects Adaptation to Soil Environmental Stressors in the Genome of the Collembolan Orchesella cincta.</title>
        <authorList>
            <person name="Faddeeva-Vakhrusheva A."/>
            <person name="Derks M.F."/>
            <person name="Anvar S.Y."/>
            <person name="Agamennone V."/>
            <person name="Suring W."/>
            <person name="Smit S."/>
            <person name="van Straalen N.M."/>
            <person name="Roelofs D."/>
        </authorList>
    </citation>
    <scope>NUCLEOTIDE SEQUENCE [LARGE SCALE GENOMIC DNA]</scope>
    <source>
        <tissue evidence="2">Mixed pool</tissue>
    </source>
</reference>
<dbReference type="Proteomes" id="UP000094527">
    <property type="component" value="Unassembled WGS sequence"/>
</dbReference>
<sequence>MGFHFCLTMSYPTQPNYPAQPSPFQQPGVYSPAVPQTGGFGPTQYAAAPAEFAPGFTPNRAANPNRNYIIIAVVAGICCCLIIVILLVIFLLVPFFIFKSEKDKLDDLHQQHRSREQSAVLHFG</sequence>
<feature type="transmembrane region" description="Helical" evidence="1">
    <location>
        <begin position="68"/>
        <end position="98"/>
    </location>
</feature>
<protein>
    <submittedName>
        <fullName evidence="2">Uncharacterized protein</fullName>
    </submittedName>
</protein>
<keyword evidence="1" id="KW-0472">Membrane</keyword>
<comment type="caution">
    <text evidence="2">The sequence shown here is derived from an EMBL/GenBank/DDBJ whole genome shotgun (WGS) entry which is preliminary data.</text>
</comment>
<accession>A0A1D2M2Y1</accession>
<gene>
    <name evidence="2" type="ORF">Ocin01_19357</name>
</gene>
<proteinExistence type="predicted"/>
<dbReference type="EMBL" id="LJIJ01005559">
    <property type="protein sequence ID" value="ODM87325.1"/>
    <property type="molecule type" value="Genomic_DNA"/>
</dbReference>
<evidence type="ECO:0000256" key="1">
    <source>
        <dbReference type="SAM" id="Phobius"/>
    </source>
</evidence>
<evidence type="ECO:0000313" key="2">
    <source>
        <dbReference type="EMBL" id="ODM87325.1"/>
    </source>
</evidence>
<organism evidence="2 3">
    <name type="scientific">Orchesella cincta</name>
    <name type="common">Springtail</name>
    <name type="synonym">Podura cincta</name>
    <dbReference type="NCBI Taxonomy" id="48709"/>
    <lineage>
        <taxon>Eukaryota</taxon>
        <taxon>Metazoa</taxon>
        <taxon>Ecdysozoa</taxon>
        <taxon>Arthropoda</taxon>
        <taxon>Hexapoda</taxon>
        <taxon>Collembola</taxon>
        <taxon>Entomobryomorpha</taxon>
        <taxon>Entomobryoidea</taxon>
        <taxon>Orchesellidae</taxon>
        <taxon>Orchesellinae</taxon>
        <taxon>Orchesella</taxon>
    </lineage>
</organism>